<dbReference type="GO" id="GO:0006508">
    <property type="term" value="P:proteolysis"/>
    <property type="evidence" value="ECO:0007669"/>
    <property type="project" value="UniProtKB-KW"/>
</dbReference>
<dbReference type="STRING" id="589385.SAMN05421504_109312"/>
<protein>
    <submittedName>
        <fullName evidence="2">Papain-like cysteine protease AvrRpt2</fullName>
    </submittedName>
</protein>
<feature type="chain" id="PRO_5011518938" evidence="1">
    <location>
        <begin position="29"/>
        <end position="191"/>
    </location>
</feature>
<keyword evidence="1" id="KW-0732">Signal</keyword>
<keyword evidence="2" id="KW-0645">Protease</keyword>
<dbReference type="InterPro" id="IPR022118">
    <property type="entry name" value="Peptidase_C70_AvrRpt2"/>
</dbReference>
<evidence type="ECO:0000313" key="3">
    <source>
        <dbReference type="Proteomes" id="UP000199515"/>
    </source>
</evidence>
<keyword evidence="3" id="KW-1185">Reference proteome</keyword>
<accession>A0A1H3QG27</accession>
<name>A0A1H3QG27_9PSEU</name>
<keyword evidence="2" id="KW-0378">Hydrolase</keyword>
<dbReference type="Pfam" id="PF12385">
    <property type="entry name" value="Peptidase_C70"/>
    <property type="match status" value="1"/>
</dbReference>
<feature type="signal peptide" evidence="1">
    <location>
        <begin position="1"/>
        <end position="28"/>
    </location>
</feature>
<dbReference type="RefSeq" id="WP_091296729.1">
    <property type="nucleotide sequence ID" value="NZ_FNON01000009.1"/>
</dbReference>
<evidence type="ECO:0000313" key="2">
    <source>
        <dbReference type="EMBL" id="SDZ12462.1"/>
    </source>
</evidence>
<dbReference type="Gene3D" id="3.90.70.10">
    <property type="entry name" value="Cysteine proteinases"/>
    <property type="match status" value="1"/>
</dbReference>
<dbReference type="AlphaFoldDB" id="A0A1H3QG27"/>
<organism evidence="2 3">
    <name type="scientific">Amycolatopsis xylanica</name>
    <dbReference type="NCBI Taxonomy" id="589385"/>
    <lineage>
        <taxon>Bacteria</taxon>
        <taxon>Bacillati</taxon>
        <taxon>Actinomycetota</taxon>
        <taxon>Actinomycetes</taxon>
        <taxon>Pseudonocardiales</taxon>
        <taxon>Pseudonocardiaceae</taxon>
        <taxon>Amycolatopsis</taxon>
    </lineage>
</organism>
<proteinExistence type="predicted"/>
<dbReference type="OrthoDB" id="5148996at2"/>
<dbReference type="Proteomes" id="UP000199515">
    <property type="component" value="Unassembled WGS sequence"/>
</dbReference>
<sequence length="191" mass="20834">MRFRHSRMAGAVIAGLLSLGLFAPPANAGVEAAVTVPISQLVQEQNQWCWAASGLTIARSLGYGANTSQNTFCAYSRGYQPGTPCPNQAGQLSWVQRGYQALGLRPGTVTQALSFTSVRTEIDAKRPIETGIYWTAGGGHAQVIYGYDSTTQQLYYGDPWPSSQRYSAMSYNSYVRNGQFQWAQSLYRIGA</sequence>
<evidence type="ECO:0000256" key="1">
    <source>
        <dbReference type="SAM" id="SignalP"/>
    </source>
</evidence>
<gene>
    <name evidence="2" type="ORF">SAMN05421504_109312</name>
</gene>
<reference evidence="2 3" key="1">
    <citation type="submission" date="2016-10" db="EMBL/GenBank/DDBJ databases">
        <authorList>
            <person name="de Groot N.N."/>
        </authorList>
    </citation>
    <scope>NUCLEOTIDE SEQUENCE [LARGE SCALE GENOMIC DNA]</scope>
    <source>
        <strain evidence="2 3">CPCC 202699</strain>
    </source>
</reference>
<dbReference type="GO" id="GO:0008233">
    <property type="term" value="F:peptidase activity"/>
    <property type="evidence" value="ECO:0007669"/>
    <property type="project" value="UniProtKB-KW"/>
</dbReference>
<dbReference type="EMBL" id="FNON01000009">
    <property type="protein sequence ID" value="SDZ12462.1"/>
    <property type="molecule type" value="Genomic_DNA"/>
</dbReference>